<dbReference type="PANTHER" id="PTHR31896:SF64">
    <property type="entry name" value="TRICHOTHECENE 3-O-ACETYLTRANSFERASE"/>
    <property type="match status" value="1"/>
</dbReference>
<dbReference type="Proteomes" id="UP001373714">
    <property type="component" value="Unassembled WGS sequence"/>
</dbReference>
<keyword evidence="1" id="KW-0808">Transferase</keyword>
<evidence type="ECO:0000256" key="1">
    <source>
        <dbReference type="ARBA" id="ARBA00022679"/>
    </source>
</evidence>
<gene>
    <name evidence="3" type="ORF">TWF730_006098</name>
</gene>
<keyword evidence="4" id="KW-1185">Reference proteome</keyword>
<evidence type="ECO:0000313" key="3">
    <source>
        <dbReference type="EMBL" id="KAK6329799.1"/>
    </source>
</evidence>
<dbReference type="GO" id="GO:0016740">
    <property type="term" value="F:transferase activity"/>
    <property type="evidence" value="ECO:0007669"/>
    <property type="project" value="UniProtKB-KW"/>
</dbReference>
<dbReference type="Gene3D" id="3.30.559.10">
    <property type="entry name" value="Chloramphenicol acetyltransferase-like domain"/>
    <property type="match status" value="2"/>
</dbReference>
<dbReference type="AlphaFoldDB" id="A0AAV9TWG2"/>
<dbReference type="EMBL" id="JAVHNS010000020">
    <property type="protein sequence ID" value="KAK6329799.1"/>
    <property type="molecule type" value="Genomic_DNA"/>
</dbReference>
<protein>
    <recommendedName>
        <fullName evidence="2">Trichothecene 3-O-acetyltransferase-like N-terminal domain-containing protein</fullName>
    </recommendedName>
</protein>
<reference evidence="3 4" key="1">
    <citation type="submission" date="2019-10" db="EMBL/GenBank/DDBJ databases">
        <authorList>
            <person name="Palmer J.M."/>
        </authorList>
    </citation>
    <scope>NUCLEOTIDE SEQUENCE [LARGE SCALE GENOMIC DNA]</scope>
    <source>
        <strain evidence="3 4">TWF730</strain>
    </source>
</reference>
<name>A0AAV9TWG2_9PEZI</name>
<evidence type="ECO:0000259" key="2">
    <source>
        <dbReference type="Pfam" id="PF22664"/>
    </source>
</evidence>
<evidence type="ECO:0000313" key="4">
    <source>
        <dbReference type="Proteomes" id="UP001373714"/>
    </source>
</evidence>
<accession>A0AAV9TWG2</accession>
<dbReference type="PANTHER" id="PTHR31896">
    <property type="entry name" value="FAMILY REGULATORY PROTEIN, PUTATIVE (AFU_ORTHOLOGUE AFUA_3G14730)-RELATED"/>
    <property type="match status" value="1"/>
</dbReference>
<dbReference type="Pfam" id="PF22664">
    <property type="entry name" value="TRI-like_N"/>
    <property type="match status" value="1"/>
</dbReference>
<dbReference type="InterPro" id="IPR054710">
    <property type="entry name" value="Tri101-like_N"/>
</dbReference>
<proteinExistence type="predicted"/>
<dbReference type="InterPro" id="IPR023213">
    <property type="entry name" value="CAT-like_dom_sf"/>
</dbReference>
<feature type="domain" description="Trichothecene 3-O-acetyltransferase-like N-terminal" evidence="2">
    <location>
        <begin position="50"/>
        <end position="204"/>
    </location>
</feature>
<comment type="caution">
    <text evidence="3">The sequence shown here is derived from an EMBL/GenBank/DDBJ whole genome shotgun (WGS) entry which is preliminary data.</text>
</comment>
<organism evidence="3 4">
    <name type="scientific">Orbilia blumenaviensis</name>
    <dbReference type="NCBI Taxonomy" id="1796055"/>
    <lineage>
        <taxon>Eukaryota</taxon>
        <taxon>Fungi</taxon>
        <taxon>Dikarya</taxon>
        <taxon>Ascomycota</taxon>
        <taxon>Pezizomycotina</taxon>
        <taxon>Orbiliomycetes</taxon>
        <taxon>Orbiliales</taxon>
        <taxon>Orbiliaceae</taxon>
        <taxon>Orbilia</taxon>
    </lineage>
</organism>
<sequence>MLRNIFATVVSSFINTPAEPVAPEPIFEMADSEYLDDFALDIFGQQGTPVYTQICMIYTLPDESPIWYTSIIEILQSGLERLSTSFPWVAGQVSNDYVATGNSGVYKIKYLDEVPRLTVKDLRGDSEAPTMEQLRRGNFPFRLLDESVICPQNTLILPRTEPQPVCLVQATFIEGGLIFCFLGHHAVMDGIGEAVVMKLLNKACRKEQFTDDEIMIGNAPRKDIIPLLDDDVEVGSELSHQLFALPSTPPPPPPLPKGASASPSRAPRFFWAYFIFSGEALAELKASASESLTSGYISTDDCLTAFIWQSVTKARLPRLRSSDKVTLARAINARPYLGLPPNYPGVVTNMTYHHSTTEQLVGHDLGSVATNLRAEIDPKTSNLTHMTKAFATYLHRAEDKTSINLSATLDLSKDIMISSWGKLNTYDLDFGFGIGKPKAVRRPQFTPLESLMYLLPKRSDGEMVLALCLREEDMDRLKNDAEFIKYGKYVV</sequence>
<dbReference type="InterPro" id="IPR051283">
    <property type="entry name" value="Sec_Metabolite_Acyltrans"/>
</dbReference>